<sequence>MHSLLTGVRVWNMRGELLKGFELDECPGGRKILVQTLASILPKETIRFDSRIVSIERESESGPFQLTLSSGSVIRSKVLIGADGVNSVVAKWMGLAPARYAGYMGIRGLAEYREGHSHEFGSHSTLASELMRNTLIRDGEGGNDGSSQGLPRTTAGCVGPHSDGDAIQGTDHGSMESAGRVSPVVQSCVTLAGDAFHPMTPNLGQGGCCAMEDSIALARTLGPVLVQGGNPNATVITEALEEYAAERNRRTLAVTVKSFILGYLMMIAFRPFVYFRDNYLMPKFVSPTTYLTQTMYDPGQLPV</sequence>
<evidence type="ECO:0000256" key="3">
    <source>
        <dbReference type="ARBA" id="ARBA00024018"/>
    </source>
</evidence>
<evidence type="ECO:0000259" key="6">
    <source>
        <dbReference type="Pfam" id="PF01494"/>
    </source>
</evidence>
<keyword evidence="5" id="KW-0812">Transmembrane</keyword>
<evidence type="ECO:0000313" key="8">
    <source>
        <dbReference type="Proteomes" id="UP001633002"/>
    </source>
</evidence>
<keyword evidence="8" id="KW-1185">Reference proteome</keyword>
<keyword evidence="5" id="KW-1133">Transmembrane helix</keyword>
<dbReference type="EMBL" id="JBJQOH010000007">
    <property type="protein sequence ID" value="KAL3681840.1"/>
    <property type="molecule type" value="Genomic_DNA"/>
</dbReference>
<evidence type="ECO:0000256" key="2">
    <source>
        <dbReference type="ARBA" id="ARBA00023033"/>
    </source>
</evidence>
<dbReference type="InterPro" id="IPR036188">
    <property type="entry name" value="FAD/NAD-bd_sf"/>
</dbReference>
<dbReference type="Proteomes" id="UP001633002">
    <property type="component" value="Unassembled WGS sequence"/>
</dbReference>
<reference evidence="7 8" key="1">
    <citation type="submission" date="2024-09" db="EMBL/GenBank/DDBJ databases">
        <title>Chromosome-scale assembly of Riccia sorocarpa.</title>
        <authorList>
            <person name="Paukszto L."/>
        </authorList>
    </citation>
    <scope>NUCLEOTIDE SEQUENCE [LARGE SCALE GENOMIC DNA]</scope>
    <source>
        <strain evidence="7">LP-2024</strain>
        <tissue evidence="7">Aerial parts of the thallus</tissue>
    </source>
</reference>
<feature type="domain" description="FAD-binding" evidence="6">
    <location>
        <begin position="189"/>
        <end position="254"/>
    </location>
</feature>
<keyword evidence="5" id="KW-0472">Membrane</keyword>
<organism evidence="7 8">
    <name type="scientific">Riccia sorocarpa</name>
    <dbReference type="NCBI Taxonomy" id="122646"/>
    <lineage>
        <taxon>Eukaryota</taxon>
        <taxon>Viridiplantae</taxon>
        <taxon>Streptophyta</taxon>
        <taxon>Embryophyta</taxon>
        <taxon>Marchantiophyta</taxon>
        <taxon>Marchantiopsida</taxon>
        <taxon>Marchantiidae</taxon>
        <taxon>Marchantiales</taxon>
        <taxon>Ricciaceae</taxon>
        <taxon>Riccia</taxon>
    </lineage>
</organism>
<comment type="similarity">
    <text evidence="3">Belongs to the 3-hydroxybenzoate 6-hydroxylase family.</text>
</comment>
<name>A0ABD3GRH2_9MARC</name>
<dbReference type="PANTHER" id="PTHR45934:SF9">
    <property type="entry name" value="FAD_NAD(P)-BINDING OXIDOREDUCTASE FAMILY PROTEIN"/>
    <property type="match status" value="1"/>
</dbReference>
<evidence type="ECO:0000313" key="7">
    <source>
        <dbReference type="EMBL" id="KAL3681840.1"/>
    </source>
</evidence>
<dbReference type="PANTHER" id="PTHR45934">
    <property type="entry name" value="FAD/NAD(P)-BINDING OXIDOREDUCTASE FAMILY PROTEIN"/>
    <property type="match status" value="1"/>
</dbReference>
<dbReference type="PRINTS" id="PR00420">
    <property type="entry name" value="RNGMNOXGNASE"/>
</dbReference>
<evidence type="ECO:0000256" key="1">
    <source>
        <dbReference type="ARBA" id="ARBA00023002"/>
    </source>
</evidence>
<accession>A0ABD3GRH2</accession>
<keyword evidence="2" id="KW-0503">Monooxygenase</keyword>
<dbReference type="SUPFAM" id="SSF51905">
    <property type="entry name" value="FAD/NAD(P)-binding domain"/>
    <property type="match status" value="1"/>
</dbReference>
<feature type="region of interest" description="Disordered" evidence="4">
    <location>
        <begin position="137"/>
        <end position="177"/>
    </location>
</feature>
<protein>
    <recommendedName>
        <fullName evidence="6">FAD-binding domain-containing protein</fullName>
    </recommendedName>
</protein>
<dbReference type="AlphaFoldDB" id="A0ABD3GRH2"/>
<gene>
    <name evidence="7" type="ORF">R1sor_024796</name>
</gene>
<dbReference type="InterPro" id="IPR002938">
    <property type="entry name" value="FAD-bd"/>
</dbReference>
<dbReference type="InterPro" id="IPR044560">
    <property type="entry name" value="MOase"/>
</dbReference>
<dbReference type="Pfam" id="PF01494">
    <property type="entry name" value="FAD_binding_3"/>
    <property type="match status" value="1"/>
</dbReference>
<proteinExistence type="inferred from homology"/>
<keyword evidence="1" id="KW-0560">Oxidoreductase</keyword>
<evidence type="ECO:0000256" key="4">
    <source>
        <dbReference type="SAM" id="MobiDB-lite"/>
    </source>
</evidence>
<evidence type="ECO:0000256" key="5">
    <source>
        <dbReference type="SAM" id="Phobius"/>
    </source>
</evidence>
<dbReference type="GO" id="GO:0004497">
    <property type="term" value="F:monooxygenase activity"/>
    <property type="evidence" value="ECO:0007669"/>
    <property type="project" value="UniProtKB-KW"/>
</dbReference>
<comment type="caution">
    <text evidence="7">The sequence shown here is derived from an EMBL/GenBank/DDBJ whole genome shotgun (WGS) entry which is preliminary data.</text>
</comment>
<feature type="transmembrane region" description="Helical" evidence="5">
    <location>
        <begin position="252"/>
        <end position="273"/>
    </location>
</feature>
<dbReference type="Gene3D" id="3.50.50.60">
    <property type="entry name" value="FAD/NAD(P)-binding domain"/>
    <property type="match status" value="2"/>
</dbReference>